<evidence type="ECO:0000313" key="2">
    <source>
        <dbReference type="EMBL" id="KAF3973079.1"/>
    </source>
</evidence>
<protein>
    <submittedName>
        <fullName evidence="2">Uncharacterized protein</fullName>
    </submittedName>
</protein>
<dbReference type="Proteomes" id="UP000737018">
    <property type="component" value="Unassembled WGS sequence"/>
</dbReference>
<feature type="coiled-coil region" evidence="1">
    <location>
        <begin position="83"/>
        <end position="114"/>
    </location>
</feature>
<evidence type="ECO:0000313" key="3">
    <source>
        <dbReference type="Proteomes" id="UP000737018"/>
    </source>
</evidence>
<comment type="caution">
    <text evidence="2">The sequence shown here is derived from an EMBL/GenBank/DDBJ whole genome shotgun (WGS) entry which is preliminary data.</text>
</comment>
<proteinExistence type="predicted"/>
<dbReference type="AlphaFoldDB" id="A0A8J4W2Y8"/>
<keyword evidence="3" id="KW-1185">Reference proteome</keyword>
<gene>
    <name evidence="2" type="ORF">CMV_003486</name>
</gene>
<accession>A0A8J4W2Y8</accession>
<name>A0A8J4W2Y8_9ROSI</name>
<evidence type="ECO:0000256" key="1">
    <source>
        <dbReference type="SAM" id="Coils"/>
    </source>
</evidence>
<reference evidence="2" key="1">
    <citation type="submission" date="2020-03" db="EMBL/GenBank/DDBJ databases">
        <title>Castanea mollissima Vanexum genome sequencing.</title>
        <authorList>
            <person name="Staton M."/>
        </authorList>
    </citation>
    <scope>NUCLEOTIDE SEQUENCE</scope>
    <source>
        <tissue evidence="2">Leaf</tissue>
    </source>
</reference>
<sequence length="143" mass="16290">MKVHKKNARVIAQIIRCLLEWNSNNQLEQVHLEQSYCSNQGLLQKVQKPTLHQGWASIGKWGYLAMMSCDSSYLCSANGIHMKQTSQNEYNILKKKLRESKNRTEQTILSTKKKKGQKLQNILAVTAWAGGEIESGRGEWGGW</sequence>
<organism evidence="2 3">
    <name type="scientific">Castanea mollissima</name>
    <name type="common">Chinese chestnut</name>
    <dbReference type="NCBI Taxonomy" id="60419"/>
    <lineage>
        <taxon>Eukaryota</taxon>
        <taxon>Viridiplantae</taxon>
        <taxon>Streptophyta</taxon>
        <taxon>Embryophyta</taxon>
        <taxon>Tracheophyta</taxon>
        <taxon>Spermatophyta</taxon>
        <taxon>Magnoliopsida</taxon>
        <taxon>eudicotyledons</taxon>
        <taxon>Gunneridae</taxon>
        <taxon>Pentapetalae</taxon>
        <taxon>rosids</taxon>
        <taxon>fabids</taxon>
        <taxon>Fagales</taxon>
        <taxon>Fagaceae</taxon>
        <taxon>Castanea</taxon>
    </lineage>
</organism>
<keyword evidence="1" id="KW-0175">Coiled coil</keyword>
<dbReference type="EMBL" id="JRKL02000278">
    <property type="protein sequence ID" value="KAF3973079.1"/>
    <property type="molecule type" value="Genomic_DNA"/>
</dbReference>